<feature type="signal peptide" evidence="1">
    <location>
        <begin position="1"/>
        <end position="21"/>
    </location>
</feature>
<keyword evidence="3" id="KW-1185">Reference proteome</keyword>
<evidence type="ECO:0000313" key="2">
    <source>
        <dbReference type="EMBL" id="KAJ1969878.1"/>
    </source>
</evidence>
<organism evidence="2 3">
    <name type="scientific">Dispira parvispora</name>
    <dbReference type="NCBI Taxonomy" id="1520584"/>
    <lineage>
        <taxon>Eukaryota</taxon>
        <taxon>Fungi</taxon>
        <taxon>Fungi incertae sedis</taxon>
        <taxon>Zoopagomycota</taxon>
        <taxon>Kickxellomycotina</taxon>
        <taxon>Dimargaritomycetes</taxon>
        <taxon>Dimargaritales</taxon>
        <taxon>Dimargaritaceae</taxon>
        <taxon>Dispira</taxon>
    </lineage>
</organism>
<evidence type="ECO:0000313" key="3">
    <source>
        <dbReference type="Proteomes" id="UP001150925"/>
    </source>
</evidence>
<comment type="caution">
    <text evidence="2">The sequence shown here is derived from an EMBL/GenBank/DDBJ whole genome shotgun (WGS) entry which is preliminary data.</text>
</comment>
<proteinExistence type="predicted"/>
<protein>
    <submittedName>
        <fullName evidence="2">Uncharacterized protein</fullName>
    </submittedName>
</protein>
<gene>
    <name evidence="2" type="ORF">IWQ62_000334</name>
</gene>
<accession>A0A9W8B0B1</accession>
<dbReference type="EMBL" id="JANBPY010000016">
    <property type="protein sequence ID" value="KAJ1969878.1"/>
    <property type="molecule type" value="Genomic_DNA"/>
</dbReference>
<reference evidence="2" key="1">
    <citation type="submission" date="2022-07" db="EMBL/GenBank/DDBJ databases">
        <title>Phylogenomic reconstructions and comparative analyses of Kickxellomycotina fungi.</title>
        <authorList>
            <person name="Reynolds N.K."/>
            <person name="Stajich J.E."/>
            <person name="Barry K."/>
            <person name="Grigoriev I.V."/>
            <person name="Crous P."/>
            <person name="Smith M.E."/>
        </authorList>
    </citation>
    <scope>NUCLEOTIDE SEQUENCE</scope>
    <source>
        <strain evidence="2">RSA 1196</strain>
    </source>
</reference>
<feature type="chain" id="PRO_5040895663" evidence="1">
    <location>
        <begin position="22"/>
        <end position="443"/>
    </location>
</feature>
<name>A0A9W8B0B1_9FUNG</name>
<dbReference type="Proteomes" id="UP001150925">
    <property type="component" value="Unassembled WGS sequence"/>
</dbReference>
<evidence type="ECO:0000256" key="1">
    <source>
        <dbReference type="SAM" id="SignalP"/>
    </source>
</evidence>
<dbReference type="AlphaFoldDB" id="A0A9W8B0B1"/>
<keyword evidence="1" id="KW-0732">Signal</keyword>
<sequence>MAMMDYHYFLLVIFLLVVLHGDGVVSSIEKSEEAENSSSLFGQWEHTSRGALQQADSDSPPPWTPYPEEYGAHPDMWDFEKHMVPKSERDSTPLPTFTYHGTLNEYIVKKSSSLPQEMLNFLKINIPPPEDEITTFQAREKEATTALVEFLIQGKWKHEQVQQLDMLLNVGPKRELSYLFRVLVPEYRFDRRAISQKAAIFRKSDDISYGIHSNNFPVLLKLYYEGNFTVATCIHELIRTWTYETTVVNDRNTQTARITMSLFDFDVLRAAIYWDNRDLAENLLRAERAYQFKPMVYFGSFFMALALSRKAVANMFLNYLECSDLNPASGRPLSESIKSHSKEVRFYHACEAVKSWYQTHGDQVTTLEQLKGITVHTVPKTPSPDGNIWEMINVNLMEIIAEIDPYYLGIPMGKTIHSLNYEEDTYMTYTQLVTPFGSSYLTL</sequence>